<feature type="region of interest" description="Disordered" evidence="1">
    <location>
        <begin position="347"/>
        <end position="383"/>
    </location>
</feature>
<gene>
    <name evidence="2" type="ORF">CAEBREN_22598</name>
</gene>
<feature type="compositionally biased region" description="Pro residues" evidence="1">
    <location>
        <begin position="9"/>
        <end position="23"/>
    </location>
</feature>
<feature type="compositionally biased region" description="Basic and acidic residues" evidence="1">
    <location>
        <begin position="353"/>
        <end position="383"/>
    </location>
</feature>
<dbReference type="AlphaFoldDB" id="G0NJ73"/>
<organism evidence="3">
    <name type="scientific">Caenorhabditis brenneri</name>
    <name type="common">Nematode worm</name>
    <dbReference type="NCBI Taxonomy" id="135651"/>
    <lineage>
        <taxon>Eukaryota</taxon>
        <taxon>Metazoa</taxon>
        <taxon>Ecdysozoa</taxon>
        <taxon>Nematoda</taxon>
        <taxon>Chromadorea</taxon>
        <taxon>Rhabditida</taxon>
        <taxon>Rhabditina</taxon>
        <taxon>Rhabditomorpha</taxon>
        <taxon>Rhabditoidea</taxon>
        <taxon>Rhabditidae</taxon>
        <taxon>Peloderinae</taxon>
        <taxon>Caenorhabditis</taxon>
    </lineage>
</organism>
<sequence>MDHHQPLDYPEPVPHYAAPPVPQTPQMGDQQQGFYYTPIFPPAQTTGYHQHYQYCLQPGLLLIPHQIPNYLLCTSSIHPTATSEHHQNSTATGQIHPPCSGYEGHFGKRLELPNDFLNYDYSLPGSMKFDKVLQRTKLEQIERDRWLKHQKLQQIRYQRPSWEYEEQEVPKKDDLDHPLGLKGSAAWLYEMRKRYKIMPGTPYWQVADNVGIWDIKRSAQQNIQPNFYEERDALLQQGPIPGTETYHFSSLPTMPCHGNSVDCRVAEEELETAIKKINQSLPYGDVRMNEKARNHLIYLYTEIADYKKKLAEHQIMLEESELLVKWTHDSLKKSDMEFYEMWRDRDELEDERDAARKERDELQEERDYMKDESDSMKKENDDLKRKLKKYERMFELLDPNNVQND</sequence>
<dbReference type="InParanoid" id="G0NJ73"/>
<name>G0NJ73_CAEBE</name>
<evidence type="ECO:0000256" key="1">
    <source>
        <dbReference type="SAM" id="MobiDB-lite"/>
    </source>
</evidence>
<protein>
    <submittedName>
        <fullName evidence="2">Uncharacterized protein</fullName>
    </submittedName>
</protein>
<accession>G0NJ73</accession>
<evidence type="ECO:0000313" key="2">
    <source>
        <dbReference type="EMBL" id="EGT32191.1"/>
    </source>
</evidence>
<dbReference type="Proteomes" id="UP000008068">
    <property type="component" value="Unassembled WGS sequence"/>
</dbReference>
<proteinExistence type="predicted"/>
<evidence type="ECO:0000313" key="3">
    <source>
        <dbReference type="Proteomes" id="UP000008068"/>
    </source>
</evidence>
<keyword evidence="3" id="KW-1185">Reference proteome</keyword>
<dbReference type="HOGENOM" id="CLU_680127_0_0_1"/>
<dbReference type="EMBL" id="GL379894">
    <property type="protein sequence ID" value="EGT32191.1"/>
    <property type="molecule type" value="Genomic_DNA"/>
</dbReference>
<reference evidence="3" key="1">
    <citation type="submission" date="2011-07" db="EMBL/GenBank/DDBJ databases">
        <authorList>
            <consortium name="Caenorhabditis brenneri Sequencing and Analysis Consortium"/>
            <person name="Wilson R.K."/>
        </authorList>
    </citation>
    <scope>NUCLEOTIDE SEQUENCE [LARGE SCALE GENOMIC DNA]</scope>
    <source>
        <strain evidence="3">PB2801</strain>
    </source>
</reference>
<feature type="region of interest" description="Disordered" evidence="1">
    <location>
        <begin position="1"/>
        <end position="28"/>
    </location>
</feature>